<dbReference type="GO" id="GO:0010591">
    <property type="term" value="P:regulation of lamellipodium assembly"/>
    <property type="evidence" value="ECO:0007669"/>
    <property type="project" value="TreeGrafter"/>
</dbReference>
<keyword evidence="6 7" id="KW-0206">Cytoskeleton</keyword>
<evidence type="ECO:0000256" key="7">
    <source>
        <dbReference type="RuleBase" id="RU365078"/>
    </source>
</evidence>
<evidence type="ECO:0000256" key="1">
    <source>
        <dbReference type="ARBA" id="ARBA00004245"/>
    </source>
</evidence>
<dbReference type="GeneID" id="117232473"/>
<dbReference type="SUPFAM" id="SSF90096">
    <property type="entry name" value="Subunits of heterodimeric actin filament capping protein Capz"/>
    <property type="match status" value="1"/>
</dbReference>
<comment type="similarity">
    <text evidence="2 7">Belongs to the F-actin-capping protein beta subunit family.</text>
</comment>
<dbReference type="Pfam" id="PF01115">
    <property type="entry name" value="F_actin_cap_B"/>
    <property type="match status" value="1"/>
</dbReference>
<evidence type="ECO:0000256" key="4">
    <source>
        <dbReference type="ARBA" id="ARBA00022490"/>
    </source>
</evidence>
<sequence length="296" mass="33509">MIRLTNSLGYRIFKIKSNLILMLKTEQQMDCALDLMRRLPPQQIEKNLSDLIDLVPSLCEDLLSSVDQPLKIAKDKESGKDYLLCDYNRDGDSYRSPWSNTYDPPLEDGSMPSERLRKLEIDANHAFDQYRELYFEGGVSSVYLWDLDHGFAAVILIKKAGDGSKKIKGCWDSIHVVEVQEKSSGRIAHYKLTSTAMLWLQTNKHGSGTMNLGGSLTRQVEQDAQISESSPHIANIGRMVEDMENKIRNTLNEIYFGKTKDIVNGLRSVQSLADQRQQAALRQDLAAALQRRNANN</sequence>
<dbReference type="PRINTS" id="PR00192">
    <property type="entry name" value="FACTINCAPB"/>
</dbReference>
<dbReference type="FunFam" id="1.20.58.570:FF:000001">
    <property type="entry name" value="F-actin-capping protein subunit beta"/>
    <property type="match status" value="1"/>
</dbReference>
<dbReference type="GO" id="GO:0030036">
    <property type="term" value="P:actin cytoskeleton organization"/>
    <property type="evidence" value="ECO:0007669"/>
    <property type="project" value="InterPro"/>
</dbReference>
<dbReference type="GO" id="GO:0005737">
    <property type="term" value="C:cytoplasm"/>
    <property type="evidence" value="ECO:0007669"/>
    <property type="project" value="InterPro"/>
</dbReference>
<dbReference type="KEGG" id="bvk:117232473"/>
<evidence type="ECO:0000313" key="8">
    <source>
        <dbReference type="Proteomes" id="UP000504631"/>
    </source>
</evidence>
<dbReference type="GO" id="GO:0051490">
    <property type="term" value="P:negative regulation of filopodium assembly"/>
    <property type="evidence" value="ECO:0007669"/>
    <property type="project" value="TreeGrafter"/>
</dbReference>
<dbReference type="PANTHER" id="PTHR10619:SF0">
    <property type="entry name" value="F-ACTIN-CAPPING PROTEIN SUBUNIT BETA ISOFORMS 1 AND 2"/>
    <property type="match status" value="1"/>
</dbReference>
<dbReference type="InterPro" id="IPR043175">
    <property type="entry name" value="CAPZB_N"/>
</dbReference>
<accession>A0A6J3K3N1</accession>
<comment type="subunit">
    <text evidence="7">Heterodimer of an alpha and a beta subunit.</text>
</comment>
<keyword evidence="3 7" id="KW-0117">Actin capping</keyword>
<dbReference type="PANTHER" id="PTHR10619">
    <property type="entry name" value="F-ACTIN-CAPPING PROTEIN SUBUNIT BETA"/>
    <property type="match status" value="1"/>
</dbReference>
<dbReference type="InterPro" id="IPR001698">
    <property type="entry name" value="CAPZB"/>
</dbReference>
<dbReference type="AlphaFoldDB" id="A0A6J3K3N1"/>
<organism evidence="8 9">
    <name type="scientific">Bombus vosnesenskii</name>
    <dbReference type="NCBI Taxonomy" id="207650"/>
    <lineage>
        <taxon>Eukaryota</taxon>
        <taxon>Metazoa</taxon>
        <taxon>Ecdysozoa</taxon>
        <taxon>Arthropoda</taxon>
        <taxon>Hexapoda</taxon>
        <taxon>Insecta</taxon>
        <taxon>Pterygota</taxon>
        <taxon>Neoptera</taxon>
        <taxon>Endopterygota</taxon>
        <taxon>Hymenoptera</taxon>
        <taxon>Apocrita</taxon>
        <taxon>Aculeata</taxon>
        <taxon>Apoidea</taxon>
        <taxon>Anthophila</taxon>
        <taxon>Apidae</taxon>
        <taxon>Bombus</taxon>
        <taxon>Pyrobombus</taxon>
    </lineage>
</organism>
<dbReference type="RefSeq" id="XP_033347717.1">
    <property type="nucleotide sequence ID" value="XM_033491826.1"/>
</dbReference>
<dbReference type="CTD" id="33346"/>
<evidence type="ECO:0000256" key="2">
    <source>
        <dbReference type="ARBA" id="ARBA00006039"/>
    </source>
</evidence>
<comment type="function">
    <text evidence="7">F-actin-capping proteins bind in a Ca(2+)-independent manner to the fast growing ends of actin filaments (barbed end) thereby blocking the exchange of subunits at these ends. Unlike other capping proteins (such as gelsolin and severin), these proteins do not sever actin filaments.</text>
</comment>
<comment type="subcellular location">
    <subcellularLocation>
        <location evidence="1 7">Cytoplasm</location>
        <location evidence="1 7">Cytoskeleton</location>
    </subcellularLocation>
</comment>
<evidence type="ECO:0000256" key="3">
    <source>
        <dbReference type="ARBA" id="ARBA00022467"/>
    </source>
</evidence>
<keyword evidence="5 7" id="KW-0009">Actin-binding</keyword>
<evidence type="ECO:0000256" key="5">
    <source>
        <dbReference type="ARBA" id="ARBA00023203"/>
    </source>
</evidence>
<reference evidence="9" key="1">
    <citation type="submission" date="2025-08" db="UniProtKB">
        <authorList>
            <consortium name="RefSeq"/>
        </authorList>
    </citation>
    <scope>IDENTIFICATION</scope>
    <source>
        <tissue evidence="9">Muscle</tissue>
    </source>
</reference>
<name>A0A6J3K3N1_9HYME</name>
<evidence type="ECO:0000256" key="6">
    <source>
        <dbReference type="ARBA" id="ARBA00023212"/>
    </source>
</evidence>
<dbReference type="InterPro" id="IPR042276">
    <property type="entry name" value="CapZ_alpha/beta_2"/>
</dbReference>
<dbReference type="GO" id="GO:0008290">
    <property type="term" value="C:F-actin capping protein complex"/>
    <property type="evidence" value="ECO:0007669"/>
    <property type="project" value="UniProtKB-UniRule"/>
</dbReference>
<dbReference type="InterPro" id="IPR019771">
    <property type="entry name" value="F-actin_capping_bsu_CS"/>
</dbReference>
<dbReference type="Gene3D" id="3.90.1150.210">
    <property type="entry name" value="F-actin capping protein, beta subunit"/>
    <property type="match status" value="1"/>
</dbReference>
<dbReference type="Proteomes" id="UP000504631">
    <property type="component" value="Unplaced"/>
</dbReference>
<keyword evidence="8" id="KW-1185">Reference proteome</keyword>
<protein>
    <recommendedName>
        <fullName evidence="7">F-actin-capping protein subunit beta</fullName>
    </recommendedName>
</protein>
<gene>
    <name evidence="9" type="primary">LOC117232473</name>
</gene>
<evidence type="ECO:0000313" key="9">
    <source>
        <dbReference type="RefSeq" id="XP_033347717.1"/>
    </source>
</evidence>
<dbReference type="Gene3D" id="1.20.58.570">
    <property type="match status" value="1"/>
</dbReference>
<dbReference type="GO" id="GO:0051015">
    <property type="term" value="F:actin filament binding"/>
    <property type="evidence" value="ECO:0007669"/>
    <property type="project" value="TreeGrafter"/>
</dbReference>
<dbReference type="GO" id="GO:0051016">
    <property type="term" value="P:barbed-end actin filament capping"/>
    <property type="evidence" value="ECO:0007669"/>
    <property type="project" value="UniProtKB-UniRule"/>
</dbReference>
<proteinExistence type="inferred from homology"/>
<keyword evidence="4 7" id="KW-0963">Cytoplasm</keyword>
<dbReference type="FunFam" id="3.90.1150.210:FF:000001">
    <property type="entry name" value="F-actin-capping protein subunit beta"/>
    <property type="match status" value="1"/>
</dbReference>
<dbReference type="InterPro" id="IPR037282">
    <property type="entry name" value="CapZ_alpha/beta"/>
</dbReference>
<dbReference type="PROSITE" id="PS00231">
    <property type="entry name" value="F_ACTIN_CAPPING_BETA"/>
    <property type="match status" value="1"/>
</dbReference>
<dbReference type="GO" id="GO:0000902">
    <property type="term" value="P:cell morphogenesis"/>
    <property type="evidence" value="ECO:0007669"/>
    <property type="project" value="TreeGrafter"/>
</dbReference>